<dbReference type="InterPro" id="IPR036770">
    <property type="entry name" value="Ankyrin_rpt-contain_sf"/>
</dbReference>
<dbReference type="OrthoDB" id="19174at2759"/>
<feature type="repeat" description="ANK" evidence="3">
    <location>
        <begin position="114"/>
        <end position="146"/>
    </location>
</feature>
<dbReference type="FunCoup" id="A0A7R8YVS4">
    <property type="interactions" value="473"/>
</dbReference>
<evidence type="ECO:0000313" key="5">
    <source>
        <dbReference type="Proteomes" id="UP000594454"/>
    </source>
</evidence>
<keyword evidence="1" id="KW-0677">Repeat</keyword>
<keyword evidence="2 3" id="KW-0040">ANK repeat</keyword>
<dbReference type="SUPFAM" id="SSF48403">
    <property type="entry name" value="Ankyrin repeat"/>
    <property type="match status" value="1"/>
</dbReference>
<dbReference type="PANTHER" id="PTHR24198:SF165">
    <property type="entry name" value="ANKYRIN REPEAT-CONTAINING PROTEIN-RELATED"/>
    <property type="match status" value="1"/>
</dbReference>
<dbReference type="Pfam" id="PF12796">
    <property type="entry name" value="Ank_2"/>
    <property type="match status" value="1"/>
</dbReference>
<evidence type="ECO:0008006" key="6">
    <source>
        <dbReference type="Google" id="ProtNLM"/>
    </source>
</evidence>
<dbReference type="InterPro" id="IPR002110">
    <property type="entry name" value="Ankyrin_rpt"/>
</dbReference>
<keyword evidence="5" id="KW-1185">Reference proteome</keyword>
<accession>A0A7R8YVS4</accession>
<feature type="repeat" description="ANK" evidence="3">
    <location>
        <begin position="81"/>
        <end position="113"/>
    </location>
</feature>
<dbReference type="PROSITE" id="PS50088">
    <property type="entry name" value="ANK_REPEAT"/>
    <property type="match status" value="2"/>
</dbReference>
<protein>
    <recommendedName>
        <fullName evidence="6">Ankyrin repeat domain-containing protein 49</fullName>
    </recommendedName>
</protein>
<evidence type="ECO:0000256" key="2">
    <source>
        <dbReference type="ARBA" id="ARBA00023043"/>
    </source>
</evidence>
<dbReference type="PROSITE" id="PS50297">
    <property type="entry name" value="ANK_REP_REGION"/>
    <property type="match status" value="2"/>
</dbReference>
<evidence type="ECO:0000256" key="1">
    <source>
        <dbReference type="ARBA" id="ARBA00022737"/>
    </source>
</evidence>
<dbReference type="Gene3D" id="1.25.40.20">
    <property type="entry name" value="Ankyrin repeat-containing domain"/>
    <property type="match status" value="2"/>
</dbReference>
<dbReference type="OMA" id="CYIKPGL"/>
<dbReference type="SMART" id="SM00248">
    <property type="entry name" value="ANK"/>
    <property type="match status" value="4"/>
</dbReference>
<reference evidence="4 5" key="1">
    <citation type="submission" date="2020-11" db="EMBL/GenBank/DDBJ databases">
        <authorList>
            <person name="Wallbank WR R."/>
            <person name="Pardo Diaz C."/>
            <person name="Kozak K."/>
            <person name="Martin S."/>
            <person name="Jiggins C."/>
            <person name="Moest M."/>
            <person name="Warren A I."/>
            <person name="Generalovic N T."/>
            <person name="Byers J.R.P. K."/>
            <person name="Montejo-Kovacevich G."/>
            <person name="Yen C E."/>
        </authorList>
    </citation>
    <scope>NUCLEOTIDE SEQUENCE [LARGE SCALE GENOMIC DNA]</scope>
</reference>
<evidence type="ECO:0000256" key="3">
    <source>
        <dbReference type="PROSITE-ProRule" id="PRU00023"/>
    </source>
</evidence>
<dbReference type="EMBL" id="LR899011">
    <property type="protein sequence ID" value="CAD7086086.1"/>
    <property type="molecule type" value="Genomic_DNA"/>
</dbReference>
<dbReference type="PANTHER" id="PTHR24198">
    <property type="entry name" value="ANKYRIN REPEAT AND PROTEIN KINASE DOMAIN-CONTAINING PROTEIN"/>
    <property type="match status" value="1"/>
</dbReference>
<dbReference type="Proteomes" id="UP000594454">
    <property type="component" value="Chromosome 3"/>
</dbReference>
<dbReference type="InParanoid" id="A0A7R8YVS4"/>
<organism evidence="4 5">
    <name type="scientific">Hermetia illucens</name>
    <name type="common">Black soldier fly</name>
    <dbReference type="NCBI Taxonomy" id="343691"/>
    <lineage>
        <taxon>Eukaryota</taxon>
        <taxon>Metazoa</taxon>
        <taxon>Ecdysozoa</taxon>
        <taxon>Arthropoda</taxon>
        <taxon>Hexapoda</taxon>
        <taxon>Insecta</taxon>
        <taxon>Pterygota</taxon>
        <taxon>Neoptera</taxon>
        <taxon>Endopterygota</taxon>
        <taxon>Diptera</taxon>
        <taxon>Brachycera</taxon>
        <taxon>Stratiomyomorpha</taxon>
        <taxon>Stratiomyidae</taxon>
        <taxon>Hermetiinae</taxon>
        <taxon>Hermetia</taxon>
    </lineage>
</organism>
<sequence>MEGDMESDDEMSQYEKMCSANVKPGMFVSGWDDPADLVQEDKNPHESLDREILWAANEGKIDVIREILHLDPDSVNSVDDDGYTPLHRACYNNFVDIAELLLKFKANPNAQTELKWTPLHSACKWSNAECAALLLQHGADVNAKSDGLQTPLHIAATVSNCRNVASILLLDRNIDPDALNNSEETAADIAKRTGLTYPVFEMGHSAYRVETGLID</sequence>
<gene>
    <name evidence="4" type="ORF">HERILL_LOCUS8884</name>
</gene>
<dbReference type="AlphaFoldDB" id="A0A7R8YVS4"/>
<dbReference type="Pfam" id="PF00023">
    <property type="entry name" value="Ank"/>
    <property type="match status" value="1"/>
</dbReference>
<name>A0A7R8YVS4_HERIL</name>
<proteinExistence type="predicted"/>
<dbReference type="PRINTS" id="PR01415">
    <property type="entry name" value="ANKYRIN"/>
</dbReference>
<evidence type="ECO:0000313" key="4">
    <source>
        <dbReference type="EMBL" id="CAD7086086.1"/>
    </source>
</evidence>